<evidence type="ECO:0000313" key="3">
    <source>
        <dbReference type="Proteomes" id="UP001501343"/>
    </source>
</evidence>
<feature type="transmembrane region" description="Helical" evidence="1">
    <location>
        <begin position="12"/>
        <end position="33"/>
    </location>
</feature>
<comment type="caution">
    <text evidence="2">The sequence shown here is derived from an EMBL/GenBank/DDBJ whole genome shotgun (WGS) entry which is preliminary data.</text>
</comment>
<proteinExistence type="predicted"/>
<dbReference type="EMBL" id="BAAAOF010000003">
    <property type="protein sequence ID" value="GAA1927417.1"/>
    <property type="molecule type" value="Genomic_DNA"/>
</dbReference>
<protein>
    <recommendedName>
        <fullName evidence="4">DUF4436 domain-containing protein</fullName>
    </recommendedName>
</protein>
<evidence type="ECO:0000313" key="2">
    <source>
        <dbReference type="EMBL" id="GAA1927417.1"/>
    </source>
</evidence>
<dbReference type="Proteomes" id="UP001501343">
    <property type="component" value="Unassembled WGS sequence"/>
</dbReference>
<keyword evidence="1" id="KW-1133">Transmembrane helix</keyword>
<dbReference type="InterPro" id="IPR027948">
    <property type="entry name" value="DUF4436"/>
</dbReference>
<gene>
    <name evidence="2" type="ORF">GCM10009775_19430</name>
</gene>
<feature type="transmembrane region" description="Helical" evidence="1">
    <location>
        <begin position="197"/>
        <end position="218"/>
    </location>
</feature>
<keyword evidence="1" id="KW-0472">Membrane</keyword>
<dbReference type="RefSeq" id="WP_248150969.1">
    <property type="nucleotide sequence ID" value="NZ_BAAAOF010000003.1"/>
</dbReference>
<accession>A0ABP5B041</accession>
<name>A0ABP5B041_9MICO</name>
<sequence>MAAGAKLSGRRLVAVIIVAFVLVYGVVVALYAISDRDREGCVDEPAPGHAQIEMIPTAVDASAERTAVTFTIRSFGSAGGEDGLPVEPVTLFVDGADAESTFDFEPGDPPSRVSVRLISSGEIERWPFDRHVADFTLVMIAGEGDRRSDIPVNLCGEAHVPGWTFTEEQVPGDSRVEVDGEPVDRILLTAERSAATIAFGLVILALMIVLTVVGLTVAIRVYRGEKKAEVTLMSWIAAMLFATLPLRGFLPGAPPIGSWVDYLVVLWVVAGLVASLVIYVLAWSRWAPPGEKLQP</sequence>
<feature type="transmembrane region" description="Helical" evidence="1">
    <location>
        <begin position="262"/>
        <end position="282"/>
    </location>
</feature>
<keyword evidence="1" id="KW-0812">Transmembrane</keyword>
<dbReference type="Pfam" id="PF14494">
    <property type="entry name" value="DUF4436"/>
    <property type="match status" value="1"/>
</dbReference>
<reference evidence="3" key="1">
    <citation type="journal article" date="2019" name="Int. J. Syst. Evol. Microbiol.">
        <title>The Global Catalogue of Microorganisms (GCM) 10K type strain sequencing project: providing services to taxonomists for standard genome sequencing and annotation.</title>
        <authorList>
            <consortium name="The Broad Institute Genomics Platform"/>
            <consortium name="The Broad Institute Genome Sequencing Center for Infectious Disease"/>
            <person name="Wu L."/>
            <person name="Ma J."/>
        </authorList>
    </citation>
    <scope>NUCLEOTIDE SEQUENCE [LARGE SCALE GENOMIC DNA]</scope>
    <source>
        <strain evidence="3">JCM 14900</strain>
    </source>
</reference>
<feature type="transmembrane region" description="Helical" evidence="1">
    <location>
        <begin position="230"/>
        <end position="250"/>
    </location>
</feature>
<evidence type="ECO:0000256" key="1">
    <source>
        <dbReference type="SAM" id="Phobius"/>
    </source>
</evidence>
<organism evidence="2 3">
    <name type="scientific">Microbacterium aoyamense</name>
    <dbReference type="NCBI Taxonomy" id="344166"/>
    <lineage>
        <taxon>Bacteria</taxon>
        <taxon>Bacillati</taxon>
        <taxon>Actinomycetota</taxon>
        <taxon>Actinomycetes</taxon>
        <taxon>Micrococcales</taxon>
        <taxon>Microbacteriaceae</taxon>
        <taxon>Microbacterium</taxon>
    </lineage>
</organism>
<keyword evidence="3" id="KW-1185">Reference proteome</keyword>
<evidence type="ECO:0008006" key="4">
    <source>
        <dbReference type="Google" id="ProtNLM"/>
    </source>
</evidence>